<name>A0ACB0LDG1_TRIPR</name>
<accession>A0ACB0LDG1</accession>
<reference evidence="1" key="1">
    <citation type="submission" date="2023-10" db="EMBL/GenBank/DDBJ databases">
        <authorList>
            <person name="Rodriguez Cubillos JULIANA M."/>
            <person name="De Vega J."/>
        </authorList>
    </citation>
    <scope>NUCLEOTIDE SEQUENCE</scope>
</reference>
<evidence type="ECO:0000313" key="2">
    <source>
        <dbReference type="Proteomes" id="UP001177021"/>
    </source>
</evidence>
<proteinExistence type="predicted"/>
<comment type="caution">
    <text evidence="1">The sequence shown here is derived from an EMBL/GenBank/DDBJ whole genome shotgun (WGS) entry which is preliminary data.</text>
</comment>
<sequence>MLIQPSRRTNMAMGSIYVAVPSLAAAAAGFYFIGTNHAKEMKKGFMIFNKTMIPQVKEQGKILQKTKLAPQFDGLHCFETFVMN</sequence>
<dbReference type="Proteomes" id="UP001177021">
    <property type="component" value="Unassembled WGS sequence"/>
</dbReference>
<protein>
    <submittedName>
        <fullName evidence="1">Uncharacterized protein</fullName>
    </submittedName>
</protein>
<organism evidence="1 2">
    <name type="scientific">Trifolium pratense</name>
    <name type="common">Red clover</name>
    <dbReference type="NCBI Taxonomy" id="57577"/>
    <lineage>
        <taxon>Eukaryota</taxon>
        <taxon>Viridiplantae</taxon>
        <taxon>Streptophyta</taxon>
        <taxon>Embryophyta</taxon>
        <taxon>Tracheophyta</taxon>
        <taxon>Spermatophyta</taxon>
        <taxon>Magnoliopsida</taxon>
        <taxon>eudicotyledons</taxon>
        <taxon>Gunneridae</taxon>
        <taxon>Pentapetalae</taxon>
        <taxon>rosids</taxon>
        <taxon>fabids</taxon>
        <taxon>Fabales</taxon>
        <taxon>Fabaceae</taxon>
        <taxon>Papilionoideae</taxon>
        <taxon>50 kb inversion clade</taxon>
        <taxon>NPAAA clade</taxon>
        <taxon>Hologalegina</taxon>
        <taxon>IRL clade</taxon>
        <taxon>Trifolieae</taxon>
        <taxon>Trifolium</taxon>
    </lineage>
</organism>
<gene>
    <name evidence="1" type="ORF">MILVUS5_LOCUS31990</name>
</gene>
<evidence type="ECO:0000313" key="1">
    <source>
        <dbReference type="EMBL" id="CAJ2667356.1"/>
    </source>
</evidence>
<keyword evidence="2" id="KW-1185">Reference proteome</keyword>
<dbReference type="EMBL" id="CASHSV030000513">
    <property type="protein sequence ID" value="CAJ2667356.1"/>
    <property type="molecule type" value="Genomic_DNA"/>
</dbReference>